<reference evidence="10 11" key="1">
    <citation type="submission" date="2017-08" db="EMBL/GenBank/DDBJ databases">
        <title>Complete genome of Colwellia sp. NB097-1, a psychrophile bacterium ioslated from Bering Sea.</title>
        <authorList>
            <person name="Chen X."/>
        </authorList>
    </citation>
    <scope>NUCLEOTIDE SEQUENCE [LARGE SCALE GENOMIC DNA]</scope>
    <source>
        <strain evidence="10 11">NB097-1</strain>
    </source>
</reference>
<keyword evidence="8" id="KW-0732">Signal</keyword>
<sequence length="850" mass="95673">MLLSLYRIVIFCLLSASFTVLGANVSTYLPDGSVYNEQVPTPESTLGFGIGERHPRHDQVLNYLQQVAASSTRVKIEEMGRTTQYRSQVLLTISSPENLKNIDEILARRSDIGASSKDPIVVWLGYSVHGDEISGTNAAMVVAYHLAASQDKAVAELLNDTIIVIEPTINPDGMDRFVNWVATHRGMTENSDPNHIEHHQHWRTGRTNHFGFDLNRDWLLLSQKESQNRLPYFHQYQPNVLGDFHEMGANGSYFFQPGIPTRTHPLTPAKNTELTQLLATYHAKALDAKDRLYYSEESFDDFYYGKGSTYPDINGGIGVLFEQASSRGLQQDTINGLLTFEYGIQNHVLTSLSTIEGAWKNQDKFKNYRKEFFKLAEKQASDENFNGYIFTEAEDNYRLQAFLSKLQQHQIKVYPLKQDYKIHERKYIAKHSYYIPIAQPQYRVIKALFNQQKNFQDNTFYDVSGWTLPLAMNIKFAQVGSTRGLKTHDIPWQPSTEKITEVSDSAYAYVFEWHDFLAPKLLNNITNAKIKAKVATKVFSATVNGVVKTFNQGTIVVPAGIQTQDNWRNILTDLAAKSQIQLNTLATGLTAKGIDIGSNSFRLVSAPKVLLVGGKGVSQYEAGEMLYYLDNLLEIPVTVVEMQRLSAIDLADYSHIIMVDGKYAALNAEVLSKFKSWLENGGVIFGQKRAALWLSVNELLKIDFVRKDHIDQLFDTIKLTYADKEQLSARKRIAGAIFQAELDVSHPLAYGYQQSDLPVFRNSTVIMEQTVKPFITVAKYSQAPLLSGYADQNLVNRLANNPTLVAHNVGKGRVIASTDDLVFRGYFLGSMKIIANSLFFAKTFSANLAE</sequence>
<evidence type="ECO:0000256" key="1">
    <source>
        <dbReference type="ARBA" id="ARBA00001947"/>
    </source>
</evidence>
<comment type="caution">
    <text evidence="7">Lacks conserved residue(s) required for the propagation of feature annotation.</text>
</comment>
<gene>
    <name evidence="10" type="ORF">B5D82_07540</name>
</gene>
<dbReference type="SUPFAM" id="SSF52317">
    <property type="entry name" value="Class I glutamine amidotransferase-like"/>
    <property type="match status" value="1"/>
</dbReference>
<comment type="similarity">
    <text evidence="2 7">Belongs to the peptidase M14 family.</text>
</comment>
<dbReference type="GO" id="GO:0006508">
    <property type="term" value="P:proteolysis"/>
    <property type="evidence" value="ECO:0007669"/>
    <property type="project" value="UniProtKB-KW"/>
</dbReference>
<evidence type="ECO:0000256" key="5">
    <source>
        <dbReference type="ARBA" id="ARBA00022833"/>
    </source>
</evidence>
<dbReference type="Proteomes" id="UP000202259">
    <property type="component" value="Chromosome"/>
</dbReference>
<dbReference type="InterPro" id="IPR029062">
    <property type="entry name" value="Class_I_gatase-like"/>
</dbReference>
<evidence type="ECO:0000256" key="7">
    <source>
        <dbReference type="PROSITE-ProRule" id="PRU01379"/>
    </source>
</evidence>
<keyword evidence="5" id="KW-0862">Zinc</keyword>
<evidence type="ECO:0000256" key="2">
    <source>
        <dbReference type="ARBA" id="ARBA00005988"/>
    </source>
</evidence>
<comment type="cofactor">
    <cofactor evidence="1">
        <name>Zn(2+)</name>
        <dbReference type="ChEBI" id="CHEBI:29105"/>
    </cofactor>
</comment>
<evidence type="ECO:0000256" key="3">
    <source>
        <dbReference type="ARBA" id="ARBA00022670"/>
    </source>
</evidence>
<dbReference type="SMART" id="SM00631">
    <property type="entry name" value="Zn_pept"/>
    <property type="match status" value="1"/>
</dbReference>
<protein>
    <recommendedName>
        <fullName evidence="9">Peptidase M14 domain-containing protein</fullName>
    </recommendedName>
</protein>
<dbReference type="PROSITE" id="PS52035">
    <property type="entry name" value="PEPTIDASE_M14"/>
    <property type="match status" value="1"/>
</dbReference>
<keyword evidence="3" id="KW-0645">Protease</keyword>
<dbReference type="EMBL" id="CP020465">
    <property type="protein sequence ID" value="ASP47621.1"/>
    <property type="molecule type" value="Genomic_DNA"/>
</dbReference>
<dbReference type="PANTHER" id="PTHR11705:SF143">
    <property type="entry name" value="SLL0236 PROTEIN"/>
    <property type="match status" value="1"/>
</dbReference>
<dbReference type="Gene3D" id="3.40.630.10">
    <property type="entry name" value="Zn peptidases"/>
    <property type="match status" value="1"/>
</dbReference>
<dbReference type="RefSeq" id="WP_081150438.1">
    <property type="nucleotide sequence ID" value="NZ_CP020465.1"/>
</dbReference>
<name>A0A222G729_9GAMM</name>
<feature type="chain" id="PRO_5011232166" description="Peptidase M14 domain-containing protein" evidence="8">
    <location>
        <begin position="23"/>
        <end position="850"/>
    </location>
</feature>
<evidence type="ECO:0000256" key="6">
    <source>
        <dbReference type="ARBA" id="ARBA00023049"/>
    </source>
</evidence>
<evidence type="ECO:0000313" key="11">
    <source>
        <dbReference type="Proteomes" id="UP000202259"/>
    </source>
</evidence>
<evidence type="ECO:0000259" key="9">
    <source>
        <dbReference type="PROSITE" id="PS52035"/>
    </source>
</evidence>
<dbReference type="InterPro" id="IPR000834">
    <property type="entry name" value="Peptidase_M14"/>
</dbReference>
<dbReference type="GO" id="GO:0008270">
    <property type="term" value="F:zinc ion binding"/>
    <property type="evidence" value="ECO:0007669"/>
    <property type="project" value="InterPro"/>
</dbReference>
<organism evidence="10 11">
    <name type="scientific">Cognaticolwellia beringensis</name>
    <dbReference type="NCBI Taxonomy" id="1967665"/>
    <lineage>
        <taxon>Bacteria</taxon>
        <taxon>Pseudomonadati</taxon>
        <taxon>Pseudomonadota</taxon>
        <taxon>Gammaproteobacteria</taxon>
        <taxon>Alteromonadales</taxon>
        <taxon>Colwelliaceae</taxon>
        <taxon>Cognaticolwellia</taxon>
    </lineage>
</organism>
<keyword evidence="11" id="KW-1185">Reference proteome</keyword>
<accession>A0A222G729</accession>
<dbReference type="Pfam" id="PF00246">
    <property type="entry name" value="Peptidase_M14"/>
    <property type="match status" value="1"/>
</dbReference>
<evidence type="ECO:0000256" key="4">
    <source>
        <dbReference type="ARBA" id="ARBA00022801"/>
    </source>
</evidence>
<evidence type="ECO:0000313" key="10">
    <source>
        <dbReference type="EMBL" id="ASP47621.1"/>
    </source>
</evidence>
<evidence type="ECO:0000256" key="8">
    <source>
        <dbReference type="SAM" id="SignalP"/>
    </source>
</evidence>
<dbReference type="OrthoDB" id="9758209at2"/>
<keyword evidence="6" id="KW-0482">Metalloprotease</keyword>
<dbReference type="GO" id="GO:0005615">
    <property type="term" value="C:extracellular space"/>
    <property type="evidence" value="ECO:0007669"/>
    <property type="project" value="TreeGrafter"/>
</dbReference>
<dbReference type="PANTHER" id="PTHR11705">
    <property type="entry name" value="PROTEASE FAMILY M14 CARBOXYPEPTIDASE A,B"/>
    <property type="match status" value="1"/>
</dbReference>
<dbReference type="AlphaFoldDB" id="A0A222G729"/>
<dbReference type="GO" id="GO:0004181">
    <property type="term" value="F:metallocarboxypeptidase activity"/>
    <property type="evidence" value="ECO:0007669"/>
    <property type="project" value="InterPro"/>
</dbReference>
<proteinExistence type="inferred from homology"/>
<dbReference type="SUPFAM" id="SSF53187">
    <property type="entry name" value="Zn-dependent exopeptidases"/>
    <property type="match status" value="1"/>
</dbReference>
<dbReference type="KEGG" id="cber:B5D82_07540"/>
<feature type="signal peptide" evidence="8">
    <location>
        <begin position="1"/>
        <end position="22"/>
    </location>
</feature>
<feature type="domain" description="Peptidase M14" evidence="9">
    <location>
        <begin position="53"/>
        <end position="344"/>
    </location>
</feature>
<keyword evidence="4" id="KW-0378">Hydrolase</keyword>